<proteinExistence type="predicted"/>
<sequence>MVDWKPSASIKVLQQRSEILSNIRRFFAQKNVLEVETPLLAHSTATDVHIQSLSVENSASTKSETLFLQTSPEFAMKRLLGAGVGPIFQICKAFRQDESSKQHNPEFTMLEWYQPGYSMMDLIDEVEQLIQSLINCGSIPRLSYRDIFLEYFDIDPHNISLEDLKSLTNERMDINSDDLNKTDYLQLLLGKFIEPKMPDYCFVFDFPIDQAALAVIAKDEQGIPVAKRFELFCKGMELANGYFELLDPVEQLKRFEADIDKRNERGLPDYAPDEKLIAAMESGIPPCAGVALGIDRLLMLLSGSDNISDVISFTTDRA</sequence>
<dbReference type="GO" id="GO:0003746">
    <property type="term" value="F:translation elongation factor activity"/>
    <property type="evidence" value="ECO:0007669"/>
    <property type="project" value="UniProtKB-KW"/>
</dbReference>
<dbReference type="InterPro" id="IPR004364">
    <property type="entry name" value="Aa-tRNA-synt_II"/>
</dbReference>
<gene>
    <name evidence="7" type="ORF">COA96_18110</name>
</gene>
<comment type="caution">
    <text evidence="7">The sequence shown here is derived from an EMBL/GenBank/DDBJ whole genome shotgun (WGS) entry which is preliminary data.</text>
</comment>
<dbReference type="GO" id="GO:0005829">
    <property type="term" value="C:cytosol"/>
    <property type="evidence" value="ECO:0007669"/>
    <property type="project" value="TreeGrafter"/>
</dbReference>
<keyword evidence="2 7" id="KW-0436">Ligase</keyword>
<organism evidence="7 8">
    <name type="scientific">SAR86 cluster bacterium</name>
    <dbReference type="NCBI Taxonomy" id="2030880"/>
    <lineage>
        <taxon>Bacteria</taxon>
        <taxon>Pseudomonadati</taxon>
        <taxon>Pseudomonadota</taxon>
        <taxon>Gammaproteobacteria</taxon>
        <taxon>SAR86 cluster</taxon>
    </lineage>
</organism>
<feature type="domain" description="Aminoacyl-transfer RNA synthetases class-II family profile" evidence="6">
    <location>
        <begin position="16"/>
        <end position="318"/>
    </location>
</feature>
<evidence type="ECO:0000256" key="2">
    <source>
        <dbReference type="ARBA" id="ARBA00022598"/>
    </source>
</evidence>
<dbReference type="Proteomes" id="UP000218327">
    <property type="component" value="Unassembled WGS sequence"/>
</dbReference>
<dbReference type="InterPro" id="IPR018149">
    <property type="entry name" value="Lys-tRNA-synth_II_C"/>
</dbReference>
<dbReference type="PRINTS" id="PR00982">
    <property type="entry name" value="TRNASYNTHLYS"/>
</dbReference>
<dbReference type="PANTHER" id="PTHR42918:SF6">
    <property type="entry name" value="ELONGATION FACTOR P--(R)-BETA-LYSINE LIGASE"/>
    <property type="match status" value="1"/>
</dbReference>
<name>A0A2A5AC97_9GAMM</name>
<dbReference type="GO" id="GO:0016740">
    <property type="term" value="F:transferase activity"/>
    <property type="evidence" value="ECO:0007669"/>
    <property type="project" value="UniProtKB-KW"/>
</dbReference>
<keyword evidence="7" id="KW-0808">Transferase</keyword>
<keyword evidence="4" id="KW-0067">ATP-binding</keyword>
<dbReference type="EMBL" id="NVVJ01000112">
    <property type="protein sequence ID" value="PCJ16927.1"/>
    <property type="molecule type" value="Genomic_DNA"/>
</dbReference>
<dbReference type="SUPFAM" id="SSF55681">
    <property type="entry name" value="Class II aaRS and biotin synthetases"/>
    <property type="match status" value="1"/>
</dbReference>
<dbReference type="NCBIfam" id="TIGR00462">
    <property type="entry name" value="genX"/>
    <property type="match status" value="1"/>
</dbReference>
<evidence type="ECO:0000256" key="1">
    <source>
        <dbReference type="ARBA" id="ARBA00011738"/>
    </source>
</evidence>
<evidence type="ECO:0000259" key="6">
    <source>
        <dbReference type="PROSITE" id="PS50862"/>
    </source>
</evidence>
<keyword evidence="3" id="KW-0547">Nucleotide-binding</keyword>
<dbReference type="EC" id="6.1.1.6" evidence="7"/>
<dbReference type="FunFam" id="3.30.930.10:FF:000017">
    <property type="entry name" value="Elongation factor P--(R)-beta-lysine ligase"/>
    <property type="match status" value="1"/>
</dbReference>
<dbReference type="GO" id="GO:0005524">
    <property type="term" value="F:ATP binding"/>
    <property type="evidence" value="ECO:0007669"/>
    <property type="project" value="UniProtKB-KW"/>
</dbReference>
<evidence type="ECO:0000313" key="7">
    <source>
        <dbReference type="EMBL" id="PCJ16927.1"/>
    </source>
</evidence>
<dbReference type="InterPro" id="IPR006195">
    <property type="entry name" value="aa-tRNA-synth_II"/>
</dbReference>
<dbReference type="GO" id="GO:0000049">
    <property type="term" value="F:tRNA binding"/>
    <property type="evidence" value="ECO:0007669"/>
    <property type="project" value="TreeGrafter"/>
</dbReference>
<dbReference type="InterPro" id="IPR004525">
    <property type="entry name" value="EpmA"/>
</dbReference>
<evidence type="ECO:0000256" key="3">
    <source>
        <dbReference type="ARBA" id="ARBA00022741"/>
    </source>
</evidence>
<evidence type="ECO:0000256" key="4">
    <source>
        <dbReference type="ARBA" id="ARBA00022840"/>
    </source>
</evidence>
<comment type="catalytic activity">
    <reaction evidence="5">
        <text>D-beta-lysine + L-lysyl-[protein] + ATP = N(6)-((3R)-3,6-diaminohexanoyl)-L-lysyl-[protein] + AMP + diphosphate + H(+)</text>
        <dbReference type="Rhea" id="RHEA:83435"/>
        <dbReference type="Rhea" id="RHEA-COMP:9752"/>
        <dbReference type="Rhea" id="RHEA-COMP:20131"/>
        <dbReference type="ChEBI" id="CHEBI:15378"/>
        <dbReference type="ChEBI" id="CHEBI:29969"/>
        <dbReference type="ChEBI" id="CHEBI:30616"/>
        <dbReference type="ChEBI" id="CHEBI:33019"/>
        <dbReference type="ChEBI" id="CHEBI:84138"/>
        <dbReference type="ChEBI" id="CHEBI:156053"/>
        <dbReference type="ChEBI" id="CHEBI:456215"/>
    </reaction>
    <physiologicalReaction direction="left-to-right" evidence="5">
        <dbReference type="Rhea" id="RHEA:83436"/>
    </physiologicalReaction>
</comment>
<dbReference type="Pfam" id="PF00152">
    <property type="entry name" value="tRNA-synt_2"/>
    <property type="match status" value="1"/>
</dbReference>
<dbReference type="PANTHER" id="PTHR42918">
    <property type="entry name" value="LYSYL-TRNA SYNTHETASE"/>
    <property type="match status" value="1"/>
</dbReference>
<comment type="subunit">
    <text evidence="1">Homodimer.</text>
</comment>
<dbReference type="GO" id="GO:0004824">
    <property type="term" value="F:lysine-tRNA ligase activity"/>
    <property type="evidence" value="ECO:0007669"/>
    <property type="project" value="UniProtKB-EC"/>
</dbReference>
<dbReference type="AlphaFoldDB" id="A0A2A5AC97"/>
<keyword evidence="7" id="KW-0251">Elongation factor</keyword>
<dbReference type="NCBIfam" id="NF006828">
    <property type="entry name" value="PRK09350.1"/>
    <property type="match status" value="1"/>
</dbReference>
<reference evidence="8" key="1">
    <citation type="submission" date="2017-08" db="EMBL/GenBank/DDBJ databases">
        <title>A dynamic microbial community with high functional redundancy inhabits the cold, oxic subseafloor aquifer.</title>
        <authorList>
            <person name="Tully B.J."/>
            <person name="Wheat C.G."/>
            <person name="Glazer B.T."/>
            <person name="Huber J.A."/>
        </authorList>
    </citation>
    <scope>NUCLEOTIDE SEQUENCE [LARGE SCALE GENOMIC DNA]</scope>
</reference>
<keyword evidence="7" id="KW-0648">Protein biosynthesis</keyword>
<accession>A0A2A5AC97</accession>
<dbReference type="GO" id="GO:0006430">
    <property type="term" value="P:lysyl-tRNA aminoacylation"/>
    <property type="evidence" value="ECO:0007669"/>
    <property type="project" value="InterPro"/>
</dbReference>
<dbReference type="InterPro" id="IPR045864">
    <property type="entry name" value="aa-tRNA-synth_II/BPL/LPL"/>
</dbReference>
<evidence type="ECO:0000313" key="8">
    <source>
        <dbReference type="Proteomes" id="UP000218327"/>
    </source>
</evidence>
<evidence type="ECO:0000256" key="5">
    <source>
        <dbReference type="ARBA" id="ARBA00052794"/>
    </source>
</evidence>
<protein>
    <submittedName>
        <fullName evidence="7">Elongation factor P lysine(34) lysyltransferase</fullName>
        <ecNumber evidence="7">6.1.1.6</ecNumber>
    </submittedName>
</protein>
<dbReference type="Gene3D" id="3.30.930.10">
    <property type="entry name" value="Bira Bifunctional Protein, Domain 2"/>
    <property type="match status" value="1"/>
</dbReference>
<dbReference type="PROSITE" id="PS50862">
    <property type="entry name" value="AA_TRNA_LIGASE_II"/>
    <property type="match status" value="1"/>
</dbReference>